<evidence type="ECO:0000313" key="3">
    <source>
        <dbReference type="Proteomes" id="UP001430172"/>
    </source>
</evidence>
<organism evidence="2 3">
    <name type="scientific">Phycicoccus sonneratiae</name>
    <dbReference type="NCBI Taxonomy" id="2807628"/>
    <lineage>
        <taxon>Bacteria</taxon>
        <taxon>Bacillati</taxon>
        <taxon>Actinomycetota</taxon>
        <taxon>Actinomycetes</taxon>
        <taxon>Micrococcales</taxon>
        <taxon>Intrasporangiaceae</taxon>
        <taxon>Phycicoccus</taxon>
    </lineage>
</organism>
<sequence length="271" mass="28574">MTRPDRRTVVAGALAAVAAAASACSRRPEGSGGAGVEVERGTLRSRHLPGRDLPWVMAIPRDADRHRPPVVVLHGKGGHAEQALSLLRLGDHVAATGLAVAAVDGGNGYWHRRHDGTDAGRMVLDDFLPLVARAYGETERVAFLGWSMGGYGSILLASELGPERVVAVVGSSAALWTSPGDSAPGAFDDRADFLAHDVFADDRLATLARLPVRLDCGRDDPFAGANRAFARVLPSAALTVDPGGHSGTYWREHGGAQLRWIRDRLDGAAST</sequence>
<reference evidence="2" key="1">
    <citation type="submission" date="2021-02" db="EMBL/GenBank/DDBJ databases">
        <title>Phycicoccus sp. MQZ13P-5T, whole genome shotgun sequence.</title>
        <authorList>
            <person name="Tuo L."/>
        </authorList>
    </citation>
    <scope>NUCLEOTIDE SEQUENCE</scope>
    <source>
        <strain evidence="2">MQZ13P-5</strain>
    </source>
</reference>
<protein>
    <submittedName>
        <fullName evidence="2">Alpha/beta hydrolase</fullName>
    </submittedName>
</protein>
<dbReference type="PANTHER" id="PTHR48098:SF1">
    <property type="entry name" value="DIACYLGLYCEROL ACYLTRANSFERASE_MYCOLYLTRANSFERASE AG85A"/>
    <property type="match status" value="1"/>
</dbReference>
<dbReference type="InterPro" id="IPR022742">
    <property type="entry name" value="Hydrolase_4"/>
</dbReference>
<dbReference type="InterPro" id="IPR006311">
    <property type="entry name" value="TAT_signal"/>
</dbReference>
<proteinExistence type="predicted"/>
<dbReference type="InterPro" id="IPR029058">
    <property type="entry name" value="AB_hydrolase_fold"/>
</dbReference>
<dbReference type="Pfam" id="PF12146">
    <property type="entry name" value="Hydrolase_4"/>
    <property type="match status" value="1"/>
</dbReference>
<dbReference type="InterPro" id="IPR050583">
    <property type="entry name" value="Mycobacterial_A85_antigen"/>
</dbReference>
<comment type="caution">
    <text evidence="2">The sequence shown here is derived from an EMBL/GenBank/DDBJ whole genome shotgun (WGS) entry which is preliminary data.</text>
</comment>
<dbReference type="EMBL" id="JAFDVD010000011">
    <property type="protein sequence ID" value="MBM6400805.1"/>
    <property type="molecule type" value="Genomic_DNA"/>
</dbReference>
<keyword evidence="2" id="KW-0378">Hydrolase</keyword>
<dbReference type="GO" id="GO:0016787">
    <property type="term" value="F:hydrolase activity"/>
    <property type="evidence" value="ECO:0007669"/>
    <property type="project" value="UniProtKB-KW"/>
</dbReference>
<dbReference type="PROSITE" id="PS51318">
    <property type="entry name" value="TAT"/>
    <property type="match status" value="1"/>
</dbReference>
<feature type="domain" description="Serine aminopeptidase S33" evidence="1">
    <location>
        <begin position="66"/>
        <end position="180"/>
    </location>
</feature>
<dbReference type="PROSITE" id="PS51257">
    <property type="entry name" value="PROKAR_LIPOPROTEIN"/>
    <property type="match status" value="1"/>
</dbReference>
<name>A0ABS2CLN8_9MICO</name>
<accession>A0ABS2CLN8</accession>
<evidence type="ECO:0000313" key="2">
    <source>
        <dbReference type="EMBL" id="MBM6400805.1"/>
    </source>
</evidence>
<dbReference type="PANTHER" id="PTHR48098">
    <property type="entry name" value="ENTEROCHELIN ESTERASE-RELATED"/>
    <property type="match status" value="1"/>
</dbReference>
<dbReference type="Gene3D" id="3.40.50.1820">
    <property type="entry name" value="alpha/beta hydrolase"/>
    <property type="match status" value="1"/>
</dbReference>
<dbReference type="Proteomes" id="UP001430172">
    <property type="component" value="Unassembled WGS sequence"/>
</dbReference>
<evidence type="ECO:0000259" key="1">
    <source>
        <dbReference type="Pfam" id="PF12146"/>
    </source>
</evidence>
<keyword evidence="3" id="KW-1185">Reference proteome</keyword>
<gene>
    <name evidence="2" type="ORF">JQN70_10445</name>
</gene>
<dbReference type="RefSeq" id="WP_204131283.1">
    <property type="nucleotide sequence ID" value="NZ_JAFDVD010000011.1"/>
</dbReference>
<dbReference type="SUPFAM" id="SSF53474">
    <property type="entry name" value="alpha/beta-Hydrolases"/>
    <property type="match status" value="1"/>
</dbReference>